<dbReference type="EMBL" id="AQQZ01000007">
    <property type="protein sequence ID" value="KNG92874.1"/>
    <property type="molecule type" value="Genomic_DNA"/>
</dbReference>
<feature type="chain" id="PRO_5005553716" description="Ferrochelatase" evidence="1">
    <location>
        <begin position="21"/>
        <end position="64"/>
    </location>
</feature>
<protein>
    <recommendedName>
        <fullName evidence="4">Ferrochelatase</fullName>
    </recommendedName>
</protein>
<sequence length="64" mass="6310">MKKIVLAAALGAAVAAPGWADGPSTAVIDQDVIVEDATAQASSGNAEMLVVFLTIAVLGTALTN</sequence>
<feature type="signal peptide" evidence="1">
    <location>
        <begin position="1"/>
        <end position="20"/>
    </location>
</feature>
<evidence type="ECO:0000313" key="2">
    <source>
        <dbReference type="EMBL" id="KNG92874.1"/>
    </source>
</evidence>
<comment type="caution">
    <text evidence="2">The sequence shown here is derived from an EMBL/GenBank/DDBJ whole genome shotgun (WGS) entry which is preliminary data.</text>
</comment>
<accession>A0A0L1JM90</accession>
<keyword evidence="3" id="KW-1185">Reference proteome</keyword>
<dbReference type="AlphaFoldDB" id="A0A0L1JM90"/>
<name>A0A0L1JM90_9RHOB</name>
<proteinExistence type="predicted"/>
<evidence type="ECO:0000256" key="1">
    <source>
        <dbReference type="SAM" id="SignalP"/>
    </source>
</evidence>
<evidence type="ECO:0008006" key="4">
    <source>
        <dbReference type="Google" id="ProtNLM"/>
    </source>
</evidence>
<keyword evidence="1" id="KW-0732">Signal</keyword>
<evidence type="ECO:0000313" key="3">
    <source>
        <dbReference type="Proteomes" id="UP000036938"/>
    </source>
</evidence>
<organism evidence="2 3">
    <name type="scientific">Pseudaestuariivita atlantica</name>
    <dbReference type="NCBI Taxonomy" id="1317121"/>
    <lineage>
        <taxon>Bacteria</taxon>
        <taxon>Pseudomonadati</taxon>
        <taxon>Pseudomonadota</taxon>
        <taxon>Alphaproteobacteria</taxon>
        <taxon>Rhodobacterales</taxon>
        <taxon>Paracoccaceae</taxon>
        <taxon>Pseudaestuariivita</taxon>
    </lineage>
</organism>
<dbReference type="Proteomes" id="UP000036938">
    <property type="component" value="Unassembled WGS sequence"/>
</dbReference>
<gene>
    <name evidence="2" type="ORF">ATO11_15565</name>
</gene>
<dbReference type="RefSeq" id="WP_050531827.1">
    <property type="nucleotide sequence ID" value="NZ_AQQZ01000007.1"/>
</dbReference>
<reference evidence="2 3" key="1">
    <citation type="journal article" date="2015" name="Int. J. Syst. Evol. Microbiol.">
        <title>Aestuariivita atlantica sp. nov., isolated from deep sea sediment of the Atlantic Ocean.</title>
        <authorList>
            <person name="Li G."/>
            <person name="Lai Q."/>
            <person name="Du Y."/>
            <person name="Liu X."/>
            <person name="Sun F."/>
            <person name="Shao Z."/>
        </authorList>
    </citation>
    <scope>NUCLEOTIDE SEQUENCE [LARGE SCALE GENOMIC DNA]</scope>
    <source>
        <strain evidence="2 3">22II-S11-z3</strain>
    </source>
</reference>